<gene>
    <name evidence="3" type="primary">LOC114077644</name>
</gene>
<dbReference type="Proteomes" id="UP000694930">
    <property type="component" value="Chromosome 6"/>
</dbReference>
<evidence type="ECO:0000313" key="3">
    <source>
        <dbReference type="RefSeq" id="XP_027773770.1"/>
    </source>
</evidence>
<evidence type="ECO:0000256" key="1">
    <source>
        <dbReference type="SAM" id="MobiDB-lite"/>
    </source>
</evidence>
<evidence type="ECO:0000313" key="2">
    <source>
        <dbReference type="Proteomes" id="UP000694930"/>
    </source>
</evidence>
<name>A0ABM1VDF2_SOLPN</name>
<accession>A0ABM1VDF2</accession>
<organism evidence="2 3">
    <name type="scientific">Solanum pennellii</name>
    <name type="common">Tomato</name>
    <name type="synonym">Lycopersicon pennellii</name>
    <dbReference type="NCBI Taxonomy" id="28526"/>
    <lineage>
        <taxon>Eukaryota</taxon>
        <taxon>Viridiplantae</taxon>
        <taxon>Streptophyta</taxon>
        <taxon>Embryophyta</taxon>
        <taxon>Tracheophyta</taxon>
        <taxon>Spermatophyta</taxon>
        <taxon>Magnoliopsida</taxon>
        <taxon>eudicotyledons</taxon>
        <taxon>Gunneridae</taxon>
        <taxon>Pentapetalae</taxon>
        <taxon>asterids</taxon>
        <taxon>lamiids</taxon>
        <taxon>Solanales</taxon>
        <taxon>Solanaceae</taxon>
        <taxon>Solanoideae</taxon>
        <taxon>Solaneae</taxon>
        <taxon>Solanum</taxon>
        <taxon>Solanum subgen. Lycopersicon</taxon>
    </lineage>
</organism>
<protein>
    <submittedName>
        <fullName evidence="3">Uncharacterized protein LOC114077644</fullName>
    </submittedName>
</protein>
<feature type="compositionally biased region" description="Basic residues" evidence="1">
    <location>
        <begin position="26"/>
        <end position="38"/>
    </location>
</feature>
<keyword evidence="2" id="KW-1185">Reference proteome</keyword>
<feature type="region of interest" description="Disordered" evidence="1">
    <location>
        <begin position="1"/>
        <end position="44"/>
    </location>
</feature>
<reference evidence="2" key="1">
    <citation type="journal article" date="2014" name="Nat. Genet.">
        <title>The genome of the stress-tolerant wild tomato species Solanum pennellii.</title>
        <authorList>
            <person name="Bolger A."/>
            <person name="Scossa F."/>
            <person name="Bolger M.E."/>
            <person name="Lanz C."/>
            <person name="Maumus F."/>
            <person name="Tohge T."/>
            <person name="Quesneville H."/>
            <person name="Alseekh S."/>
            <person name="Sorensen I."/>
            <person name="Lichtenstein G."/>
            <person name="Fich E.A."/>
            <person name="Conte M."/>
            <person name="Keller H."/>
            <person name="Schneeberger K."/>
            <person name="Schwacke R."/>
            <person name="Ofner I."/>
            <person name="Vrebalov J."/>
            <person name="Xu Y."/>
            <person name="Osorio S."/>
            <person name="Aflitos S.A."/>
            <person name="Schijlen E."/>
            <person name="Jimenez-Gomez J.M."/>
            <person name="Ryngajllo M."/>
            <person name="Kimura S."/>
            <person name="Kumar R."/>
            <person name="Koenig D."/>
            <person name="Headland L.R."/>
            <person name="Maloof J.N."/>
            <person name="Sinha N."/>
            <person name="van Ham R.C."/>
            <person name="Lankhorst R.K."/>
            <person name="Mao L."/>
            <person name="Vogel A."/>
            <person name="Arsova B."/>
            <person name="Panstruga R."/>
            <person name="Fei Z."/>
            <person name="Rose J.K."/>
            <person name="Zamir D."/>
            <person name="Carrari F."/>
            <person name="Giovannoni J.J."/>
            <person name="Weigel D."/>
            <person name="Usadel B."/>
            <person name="Fernie A.R."/>
        </authorList>
    </citation>
    <scope>NUCLEOTIDE SEQUENCE [LARGE SCALE GENOMIC DNA]</scope>
    <source>
        <strain evidence="2">cv. LA0716</strain>
    </source>
</reference>
<feature type="compositionally biased region" description="Polar residues" evidence="1">
    <location>
        <begin position="1"/>
        <end position="10"/>
    </location>
</feature>
<dbReference type="RefSeq" id="XP_027773770.1">
    <property type="nucleotide sequence ID" value="XM_027917969.1"/>
</dbReference>
<sequence length="234" mass="25045">MARNRTSASGGQDPIPTPASGNTVRGRGRRRARGRGRGRVAAPVDVQVPVATQGRDRTVPPDAEVIHGDVQDRVEGDGPAQAPTSTIVPPVLQDTLARMLGILEGMAQAGALPVTSDGSQTRVGGQTPDPIVAPDSQTPRTQPAAAVAPRLDSMEFPDMTSHLVNKPSMTIDEQKMFGRFRLMNPPTYTGDLAEDAYEFIVSCHERLHNLGLVESHGDIPYVGFAFLVSDLHRI</sequence>
<dbReference type="GeneID" id="114077644"/>
<proteinExistence type="predicted"/>
<reference evidence="3" key="2">
    <citation type="submission" date="2025-08" db="UniProtKB">
        <authorList>
            <consortium name="RefSeq"/>
        </authorList>
    </citation>
    <scope>IDENTIFICATION</scope>
</reference>